<name>A0A1F8EC83_9BACT</name>
<sequence length="229" mass="26469">MSIKRKQLMFIGVISVIFIIYRKPAVAQQNIAQLMAERGLAKIITPAARKNIRADIETVIKEYDSAGNSKKPKKQNERLSGELELNGIKIGYLYQTLANRKIFFIDEQNSAAVIDGTSYAIIKFRPKENLHIQRIADQFINRTTGSVYVNLDNMSISKIEGSIEEPFHFNYTLIFFPIGVDVYRFSFLVEYAPFEDVFVEKTLNGLADYEIRKRGTKEYFNQITNYRRK</sequence>
<dbReference type="AlphaFoldDB" id="A0A1F8EC83"/>
<dbReference type="Proteomes" id="UP000177594">
    <property type="component" value="Unassembled WGS sequence"/>
</dbReference>
<evidence type="ECO:0000313" key="1">
    <source>
        <dbReference type="EMBL" id="OGM97595.1"/>
    </source>
</evidence>
<accession>A0A1F8EC83</accession>
<organism evidence="1 2">
    <name type="scientific">Candidatus Yanofskybacteria bacterium RIFCSPHIGHO2_01_FULL_39_8b</name>
    <dbReference type="NCBI Taxonomy" id="1802659"/>
    <lineage>
        <taxon>Bacteria</taxon>
        <taxon>Candidatus Yanofskyibacteriota</taxon>
    </lineage>
</organism>
<reference evidence="1 2" key="1">
    <citation type="journal article" date="2016" name="Nat. Commun.">
        <title>Thousands of microbial genomes shed light on interconnected biogeochemical processes in an aquifer system.</title>
        <authorList>
            <person name="Anantharaman K."/>
            <person name="Brown C.T."/>
            <person name="Hug L.A."/>
            <person name="Sharon I."/>
            <person name="Castelle C.J."/>
            <person name="Probst A.J."/>
            <person name="Thomas B.C."/>
            <person name="Singh A."/>
            <person name="Wilkins M.J."/>
            <person name="Karaoz U."/>
            <person name="Brodie E.L."/>
            <person name="Williams K.H."/>
            <person name="Hubbard S.S."/>
            <person name="Banfield J.F."/>
        </authorList>
    </citation>
    <scope>NUCLEOTIDE SEQUENCE [LARGE SCALE GENOMIC DNA]</scope>
</reference>
<evidence type="ECO:0000313" key="2">
    <source>
        <dbReference type="Proteomes" id="UP000177594"/>
    </source>
</evidence>
<gene>
    <name evidence="1" type="ORF">A2817_02715</name>
</gene>
<dbReference type="EMBL" id="MGIZ01000050">
    <property type="protein sequence ID" value="OGM97595.1"/>
    <property type="molecule type" value="Genomic_DNA"/>
</dbReference>
<proteinExistence type="predicted"/>
<comment type="caution">
    <text evidence="1">The sequence shown here is derived from an EMBL/GenBank/DDBJ whole genome shotgun (WGS) entry which is preliminary data.</text>
</comment>
<protein>
    <submittedName>
        <fullName evidence="1">Uncharacterized protein</fullName>
    </submittedName>
</protein>